<evidence type="ECO:0000313" key="10">
    <source>
        <dbReference type="EMBL" id="PZO19269.1"/>
    </source>
</evidence>
<dbReference type="PANTHER" id="PTHR32309:SF13">
    <property type="entry name" value="FERRIC ENTEROBACTIN TRANSPORT PROTEIN FEPE"/>
    <property type="match status" value="1"/>
</dbReference>
<keyword evidence="4" id="KW-0812">Transmembrane</keyword>
<evidence type="ECO:0000313" key="11">
    <source>
        <dbReference type="Proteomes" id="UP000249354"/>
    </source>
</evidence>
<dbReference type="Proteomes" id="UP000249354">
    <property type="component" value="Unassembled WGS sequence"/>
</dbReference>
<keyword evidence="8" id="KW-0472">Membrane</keyword>
<dbReference type="InterPro" id="IPR033756">
    <property type="entry name" value="YlxH/NBP35"/>
</dbReference>
<evidence type="ECO:0000256" key="5">
    <source>
        <dbReference type="ARBA" id="ARBA00022741"/>
    </source>
</evidence>
<comment type="similarity">
    <text evidence="2">Belongs to the CpsC/CapA family.</text>
</comment>
<evidence type="ECO:0000256" key="1">
    <source>
        <dbReference type="ARBA" id="ARBA00004651"/>
    </source>
</evidence>
<sequence>MTVHCSFYSSGDRMETFQPTPFLPSLPAENERQRVPASMAAEPASVLAAWQLQAEQAEDLDLRNLLNIVRRRAWAIAGVAAVVMGLTTVKTLHQEPVYEGDFRVLVEPVNAEDDFSNLSALVGEQGVRQSGLDYETQVQVLRSPELLRPIADKLQQTYPDVSYQSLLSNLQISRLGETKILEVKYAGTDPVQIQIILDALSQTYLKYSLEERQTNLRQGINFVEGQLPSLQAQVDSIQDQLELFRQQYNFITPEVQSTQLSQRTTGLSEQRLSLDRQMSGAEQDFLNLQGQTGTLASLDDAPVYQQLLTELRSVETKMAEELTRFSPESLAIRVLEERRANILPLLQQEAQRVLGTQQAIAANNLKTLAAQSQTLSQAEQETTQGLGELPTLIRQYTDLQRELEVATAALTRFRMTQENLTIEAAQTEIPWQLIEVPTQPTTPISPNLRRSLLMGVVASILLGLGAALLLEKLDNVYHTVDELKAGTKLPLLGTLPYNESLEDSAKKSAIARLIKGFRPSQRIDKRSGYGYDASSESRFLEATRVLHTNIRMLSSDRPIRSILVSSALPGDGKSTVSANLAKVATAMGQRVLVVDVDLRKPQVHLRLEVPNDCGLSNLIANDLPLKSAIQQVGTSEQLFVLTAGQIPPDPTKLLASKKMQQLMETFECCFDLVIYDSPPTTGLADVSLIGQRTDGLVLVTHIGKTDRTVLSQTIETLKLAQIPMLGIVANGVRATAMSGYRYYDYGQSATATQLSAEGEQAVDDGIDLTAIQTTESSFSRNNLNF</sequence>
<dbReference type="GO" id="GO:0005524">
    <property type="term" value="F:ATP binding"/>
    <property type="evidence" value="ECO:0007669"/>
    <property type="project" value="UniProtKB-KW"/>
</dbReference>
<keyword evidence="7" id="KW-1133">Transmembrane helix</keyword>
<dbReference type="NCBIfam" id="TIGR01007">
    <property type="entry name" value="eps_fam"/>
    <property type="match status" value="1"/>
</dbReference>
<dbReference type="Gene3D" id="3.40.50.300">
    <property type="entry name" value="P-loop containing nucleotide triphosphate hydrolases"/>
    <property type="match status" value="1"/>
</dbReference>
<dbReference type="AlphaFoldDB" id="A0A2W4UQH3"/>
<dbReference type="GO" id="GO:0004713">
    <property type="term" value="F:protein tyrosine kinase activity"/>
    <property type="evidence" value="ECO:0007669"/>
    <property type="project" value="TreeGrafter"/>
</dbReference>
<accession>A0A2W4UQH3</accession>
<dbReference type="Pfam" id="PF10609">
    <property type="entry name" value="ParA"/>
    <property type="match status" value="1"/>
</dbReference>
<dbReference type="InterPro" id="IPR005702">
    <property type="entry name" value="Wzc-like_C"/>
</dbReference>
<evidence type="ECO:0000256" key="8">
    <source>
        <dbReference type="ARBA" id="ARBA00023136"/>
    </source>
</evidence>
<gene>
    <name evidence="10" type="ORF">DCF25_08780</name>
</gene>
<feature type="domain" description="Polysaccharide chain length determinant N-terminal" evidence="9">
    <location>
        <begin position="58"/>
        <end position="153"/>
    </location>
</feature>
<comment type="subcellular location">
    <subcellularLocation>
        <location evidence="1">Cell membrane</location>
        <topology evidence="1">Multi-pass membrane protein</topology>
    </subcellularLocation>
</comment>
<organism evidence="10 11">
    <name type="scientific">Leptolyngbya foveolarum</name>
    <dbReference type="NCBI Taxonomy" id="47253"/>
    <lineage>
        <taxon>Bacteria</taxon>
        <taxon>Bacillati</taxon>
        <taxon>Cyanobacteriota</taxon>
        <taxon>Cyanophyceae</taxon>
        <taxon>Leptolyngbyales</taxon>
        <taxon>Leptolyngbyaceae</taxon>
        <taxon>Leptolyngbya group</taxon>
        <taxon>Leptolyngbya</taxon>
    </lineage>
</organism>
<proteinExistence type="inferred from homology"/>
<dbReference type="InterPro" id="IPR050445">
    <property type="entry name" value="Bact_polysacc_biosynth/exp"/>
</dbReference>
<evidence type="ECO:0000256" key="3">
    <source>
        <dbReference type="ARBA" id="ARBA00022475"/>
    </source>
</evidence>
<keyword evidence="5" id="KW-0547">Nucleotide-binding</keyword>
<name>A0A2W4UQH3_9CYAN</name>
<dbReference type="CDD" id="cd05387">
    <property type="entry name" value="BY-kinase"/>
    <property type="match status" value="1"/>
</dbReference>
<evidence type="ECO:0000256" key="4">
    <source>
        <dbReference type="ARBA" id="ARBA00022692"/>
    </source>
</evidence>
<evidence type="ECO:0000256" key="7">
    <source>
        <dbReference type="ARBA" id="ARBA00022989"/>
    </source>
</evidence>
<keyword evidence="3" id="KW-1003">Cell membrane</keyword>
<dbReference type="InterPro" id="IPR027417">
    <property type="entry name" value="P-loop_NTPase"/>
</dbReference>
<dbReference type="SUPFAM" id="SSF52540">
    <property type="entry name" value="P-loop containing nucleoside triphosphate hydrolases"/>
    <property type="match status" value="1"/>
</dbReference>
<keyword evidence="6" id="KW-0067">ATP-binding</keyword>
<protein>
    <submittedName>
        <fullName evidence="10">Capsular biosynthesis protein</fullName>
    </submittedName>
</protein>
<comment type="caution">
    <text evidence="10">The sequence shown here is derived from an EMBL/GenBank/DDBJ whole genome shotgun (WGS) entry which is preliminary data.</text>
</comment>
<reference evidence="11" key="1">
    <citation type="submission" date="2018-04" db="EMBL/GenBank/DDBJ databases">
        <authorList>
            <person name="Cornet L."/>
        </authorList>
    </citation>
    <scope>NUCLEOTIDE SEQUENCE [LARGE SCALE GENOMIC DNA]</scope>
</reference>
<reference evidence="10 11" key="2">
    <citation type="submission" date="2018-06" db="EMBL/GenBank/DDBJ databases">
        <title>Metagenomic assembly of (sub)arctic Cyanobacteria and their associated microbiome from non-axenic cultures.</title>
        <authorList>
            <person name="Baurain D."/>
        </authorList>
    </citation>
    <scope>NUCLEOTIDE SEQUENCE [LARGE SCALE GENOMIC DNA]</scope>
    <source>
        <strain evidence="10">ULC129bin1</strain>
    </source>
</reference>
<evidence type="ECO:0000256" key="2">
    <source>
        <dbReference type="ARBA" id="ARBA00006683"/>
    </source>
</evidence>
<dbReference type="PANTHER" id="PTHR32309">
    <property type="entry name" value="TYROSINE-PROTEIN KINASE"/>
    <property type="match status" value="1"/>
</dbReference>
<dbReference type="InterPro" id="IPR003856">
    <property type="entry name" value="LPS_length_determ_N"/>
</dbReference>
<dbReference type="EMBL" id="QBMC01000046">
    <property type="protein sequence ID" value="PZO19269.1"/>
    <property type="molecule type" value="Genomic_DNA"/>
</dbReference>
<dbReference type="GO" id="GO:0005886">
    <property type="term" value="C:plasma membrane"/>
    <property type="evidence" value="ECO:0007669"/>
    <property type="project" value="UniProtKB-SubCell"/>
</dbReference>
<dbReference type="Pfam" id="PF02706">
    <property type="entry name" value="Wzz"/>
    <property type="match status" value="1"/>
</dbReference>
<evidence type="ECO:0000259" key="9">
    <source>
        <dbReference type="Pfam" id="PF02706"/>
    </source>
</evidence>
<evidence type="ECO:0000256" key="6">
    <source>
        <dbReference type="ARBA" id="ARBA00022840"/>
    </source>
</evidence>